<evidence type="ECO:0000313" key="3">
    <source>
        <dbReference type="Proteomes" id="UP000215914"/>
    </source>
</evidence>
<evidence type="ECO:0000313" key="2">
    <source>
        <dbReference type="EMBL" id="OTG00503.1"/>
    </source>
</evidence>
<reference evidence="3" key="1">
    <citation type="journal article" date="2017" name="Nature">
        <title>The sunflower genome provides insights into oil metabolism, flowering and Asterid evolution.</title>
        <authorList>
            <person name="Badouin H."/>
            <person name="Gouzy J."/>
            <person name="Grassa C.J."/>
            <person name="Murat F."/>
            <person name="Staton S.E."/>
            <person name="Cottret L."/>
            <person name="Lelandais-Briere C."/>
            <person name="Owens G.L."/>
            <person name="Carrere S."/>
            <person name="Mayjonade B."/>
            <person name="Legrand L."/>
            <person name="Gill N."/>
            <person name="Kane N.C."/>
            <person name="Bowers J.E."/>
            <person name="Hubner S."/>
            <person name="Bellec A."/>
            <person name="Berard A."/>
            <person name="Berges H."/>
            <person name="Blanchet N."/>
            <person name="Boniface M.C."/>
            <person name="Brunel D."/>
            <person name="Catrice O."/>
            <person name="Chaidir N."/>
            <person name="Claudel C."/>
            <person name="Donnadieu C."/>
            <person name="Faraut T."/>
            <person name="Fievet G."/>
            <person name="Helmstetter N."/>
            <person name="King M."/>
            <person name="Knapp S.J."/>
            <person name="Lai Z."/>
            <person name="Le Paslier M.C."/>
            <person name="Lippi Y."/>
            <person name="Lorenzon L."/>
            <person name="Mandel J.R."/>
            <person name="Marage G."/>
            <person name="Marchand G."/>
            <person name="Marquand E."/>
            <person name="Bret-Mestries E."/>
            <person name="Morien E."/>
            <person name="Nambeesan S."/>
            <person name="Nguyen T."/>
            <person name="Pegot-Espagnet P."/>
            <person name="Pouilly N."/>
            <person name="Raftis F."/>
            <person name="Sallet E."/>
            <person name="Schiex T."/>
            <person name="Thomas J."/>
            <person name="Vandecasteele C."/>
            <person name="Vares D."/>
            <person name="Vear F."/>
            <person name="Vautrin S."/>
            <person name="Crespi M."/>
            <person name="Mangin B."/>
            <person name="Burke J.M."/>
            <person name="Salse J."/>
            <person name="Munos S."/>
            <person name="Vincourt P."/>
            <person name="Rieseberg L.H."/>
            <person name="Langlade N.B."/>
        </authorList>
    </citation>
    <scope>NUCLEOTIDE SEQUENCE [LARGE SCALE GENOMIC DNA]</scope>
    <source>
        <strain evidence="3">cv. SF193</strain>
    </source>
</reference>
<name>A0A251SPN4_HELAN</name>
<feature type="region of interest" description="Disordered" evidence="1">
    <location>
        <begin position="117"/>
        <end position="139"/>
    </location>
</feature>
<evidence type="ECO:0000256" key="1">
    <source>
        <dbReference type="SAM" id="MobiDB-lite"/>
    </source>
</evidence>
<accession>A0A251SPN4</accession>
<protein>
    <submittedName>
        <fullName evidence="2">Uncharacterized protein</fullName>
    </submittedName>
</protein>
<keyword evidence="3" id="KW-1185">Reference proteome</keyword>
<dbReference type="Proteomes" id="UP000215914">
    <property type="component" value="Chromosome 13"/>
</dbReference>
<gene>
    <name evidence="2" type="ORF">HannXRQ_Chr13g0391761</name>
</gene>
<feature type="compositionally biased region" description="Polar residues" evidence="1">
    <location>
        <begin position="117"/>
        <end position="131"/>
    </location>
</feature>
<dbReference type="InParanoid" id="A0A251SPN4"/>
<organism evidence="2 3">
    <name type="scientific">Helianthus annuus</name>
    <name type="common">Common sunflower</name>
    <dbReference type="NCBI Taxonomy" id="4232"/>
    <lineage>
        <taxon>Eukaryota</taxon>
        <taxon>Viridiplantae</taxon>
        <taxon>Streptophyta</taxon>
        <taxon>Embryophyta</taxon>
        <taxon>Tracheophyta</taxon>
        <taxon>Spermatophyta</taxon>
        <taxon>Magnoliopsida</taxon>
        <taxon>eudicotyledons</taxon>
        <taxon>Gunneridae</taxon>
        <taxon>Pentapetalae</taxon>
        <taxon>asterids</taxon>
        <taxon>campanulids</taxon>
        <taxon>Asterales</taxon>
        <taxon>Asteraceae</taxon>
        <taxon>Asteroideae</taxon>
        <taxon>Heliantheae alliance</taxon>
        <taxon>Heliantheae</taxon>
        <taxon>Helianthus</taxon>
    </lineage>
</organism>
<dbReference type="PROSITE" id="PS51257">
    <property type="entry name" value="PROKAR_LIPOPROTEIN"/>
    <property type="match status" value="1"/>
</dbReference>
<sequence>MRMKMEVMMVGTKKATTVFCPATMAAISGTGCLLRVTHGFVRFHLDSDIIFGLASVLSTTSLRFELWYRFGSVKAGQRLGSTGQTWCGLGSGQRVRVRRLTRSDGLVRLTRSNRVNSVKTGQLDESTRSTQPVNPVDSVNSVNAGQLGSTVNLVSRSKPINTRHGKV</sequence>
<dbReference type="AlphaFoldDB" id="A0A251SPN4"/>
<dbReference type="EMBL" id="CM007902">
    <property type="protein sequence ID" value="OTG00503.1"/>
    <property type="molecule type" value="Genomic_DNA"/>
</dbReference>
<proteinExistence type="predicted"/>